<feature type="compositionally biased region" description="Polar residues" evidence="1">
    <location>
        <begin position="169"/>
        <end position="190"/>
    </location>
</feature>
<dbReference type="OrthoDB" id="3940119at2759"/>
<feature type="compositionally biased region" description="Low complexity" evidence="1">
    <location>
        <begin position="256"/>
        <end position="267"/>
    </location>
</feature>
<sequence>MSNPLSWTPSRNQDLSYEDGLALIDDFYENSNRDAPPATTMPPPISPPDADSIKTTGCARATDEDRSAAVISQLPHSPVDRYTPNAHPPLPSSPPQPDQPQWQSHWNFLPPAFTSSPNVTNAPPPTPTTGFTISTQSAPIPVASHIKSSPSPQPSRGTSPNTFVREDNSSTLTTSKAGSPSLATSKNTSPDLPAQKIDSPISTATPVVRKTPIPLPPMPSMETKAPTLVPLLSARTSSVAKENKAPSNKALKKTATDSPSSASATPRTVKKQRCVRCVKQHGACDLDTKHPCSRCAKANVAPEECVPREYGKRRQSQPAA</sequence>
<reference evidence="2 3" key="1">
    <citation type="journal article" date="2019" name="Sci. Rep.">
        <title>A multi-omics analysis of the grapevine pathogen Lasiodiplodia theobromae reveals that temperature affects the expression of virulence- and pathogenicity-related genes.</title>
        <authorList>
            <person name="Felix C."/>
            <person name="Meneses R."/>
            <person name="Goncalves M.F.M."/>
            <person name="Tilleman L."/>
            <person name="Duarte A.S."/>
            <person name="Jorrin-Novo J.V."/>
            <person name="Van de Peer Y."/>
            <person name="Deforce D."/>
            <person name="Van Nieuwerburgh F."/>
            <person name="Esteves A.C."/>
            <person name="Alves A."/>
        </authorList>
    </citation>
    <scope>NUCLEOTIDE SEQUENCE [LARGE SCALE GENOMIC DNA]</scope>
    <source>
        <strain evidence="2 3">LA-SOL3</strain>
    </source>
</reference>
<evidence type="ECO:0000313" key="3">
    <source>
        <dbReference type="Proteomes" id="UP000325902"/>
    </source>
</evidence>
<protein>
    <recommendedName>
        <fullName evidence="4">Zn(2)-C6 fungal-type domain-containing protein</fullName>
    </recommendedName>
</protein>
<feature type="compositionally biased region" description="Polar residues" evidence="1">
    <location>
        <begin position="146"/>
        <end position="162"/>
    </location>
</feature>
<dbReference type="EMBL" id="VCHE01000084">
    <property type="protein sequence ID" value="KAB2572143.1"/>
    <property type="molecule type" value="Genomic_DNA"/>
</dbReference>
<evidence type="ECO:0008006" key="4">
    <source>
        <dbReference type="Google" id="ProtNLM"/>
    </source>
</evidence>
<feature type="compositionally biased region" description="Pro residues" evidence="1">
    <location>
        <begin position="86"/>
        <end position="98"/>
    </location>
</feature>
<dbReference type="AlphaFoldDB" id="A0A5N5D368"/>
<evidence type="ECO:0000313" key="2">
    <source>
        <dbReference type="EMBL" id="KAB2572143.1"/>
    </source>
</evidence>
<name>A0A5N5D368_9PEZI</name>
<comment type="caution">
    <text evidence="2">The sequence shown here is derived from an EMBL/GenBank/DDBJ whole genome shotgun (WGS) entry which is preliminary data.</text>
</comment>
<dbReference type="Proteomes" id="UP000325902">
    <property type="component" value="Unassembled WGS sequence"/>
</dbReference>
<gene>
    <name evidence="2" type="ORF">DBV05_g9179</name>
</gene>
<feature type="region of interest" description="Disordered" evidence="1">
    <location>
        <begin position="27"/>
        <end position="272"/>
    </location>
</feature>
<feature type="compositionally biased region" description="Low complexity" evidence="1">
    <location>
        <begin position="128"/>
        <end position="137"/>
    </location>
</feature>
<accession>A0A5N5D368</accession>
<organism evidence="2 3">
    <name type="scientific">Lasiodiplodia theobromae</name>
    <dbReference type="NCBI Taxonomy" id="45133"/>
    <lineage>
        <taxon>Eukaryota</taxon>
        <taxon>Fungi</taxon>
        <taxon>Dikarya</taxon>
        <taxon>Ascomycota</taxon>
        <taxon>Pezizomycotina</taxon>
        <taxon>Dothideomycetes</taxon>
        <taxon>Dothideomycetes incertae sedis</taxon>
        <taxon>Botryosphaeriales</taxon>
        <taxon>Botryosphaeriaceae</taxon>
        <taxon>Lasiodiplodia</taxon>
    </lineage>
</organism>
<evidence type="ECO:0000256" key="1">
    <source>
        <dbReference type="SAM" id="MobiDB-lite"/>
    </source>
</evidence>
<proteinExistence type="predicted"/>
<keyword evidence="3" id="KW-1185">Reference proteome</keyword>